<organism evidence="2 3">
    <name type="scientific">Streptosporangium oxazolinicum</name>
    <dbReference type="NCBI Taxonomy" id="909287"/>
    <lineage>
        <taxon>Bacteria</taxon>
        <taxon>Bacillati</taxon>
        <taxon>Actinomycetota</taxon>
        <taxon>Actinomycetes</taxon>
        <taxon>Streptosporangiales</taxon>
        <taxon>Streptosporangiaceae</taxon>
        <taxon>Streptosporangium</taxon>
    </lineage>
</organism>
<dbReference type="RefSeq" id="WP_344923179.1">
    <property type="nucleotide sequence ID" value="NZ_BAABAQ010000020.1"/>
</dbReference>
<accession>A0ABP8BLG5</accession>
<dbReference type="Proteomes" id="UP001501251">
    <property type="component" value="Unassembled WGS sequence"/>
</dbReference>
<feature type="compositionally biased region" description="Low complexity" evidence="1">
    <location>
        <begin position="298"/>
        <end position="315"/>
    </location>
</feature>
<evidence type="ECO:0000313" key="3">
    <source>
        <dbReference type="Proteomes" id="UP001501251"/>
    </source>
</evidence>
<feature type="region of interest" description="Disordered" evidence="1">
    <location>
        <begin position="178"/>
        <end position="200"/>
    </location>
</feature>
<feature type="region of interest" description="Disordered" evidence="1">
    <location>
        <begin position="257"/>
        <end position="322"/>
    </location>
</feature>
<protein>
    <recommendedName>
        <fullName evidence="4">Single-stranded DNA-binding protein</fullName>
    </recommendedName>
</protein>
<keyword evidence="3" id="KW-1185">Reference proteome</keyword>
<name>A0ABP8BLG5_9ACTN</name>
<comment type="caution">
    <text evidence="2">The sequence shown here is derived from an EMBL/GenBank/DDBJ whole genome shotgun (WGS) entry which is preliminary data.</text>
</comment>
<evidence type="ECO:0000256" key="1">
    <source>
        <dbReference type="SAM" id="MobiDB-lite"/>
    </source>
</evidence>
<reference evidence="3" key="1">
    <citation type="journal article" date="2019" name="Int. J. Syst. Evol. Microbiol.">
        <title>The Global Catalogue of Microorganisms (GCM) 10K type strain sequencing project: providing services to taxonomists for standard genome sequencing and annotation.</title>
        <authorList>
            <consortium name="The Broad Institute Genomics Platform"/>
            <consortium name="The Broad Institute Genome Sequencing Center for Infectious Disease"/>
            <person name="Wu L."/>
            <person name="Ma J."/>
        </authorList>
    </citation>
    <scope>NUCLEOTIDE SEQUENCE [LARGE SCALE GENOMIC DNA]</scope>
    <source>
        <strain evidence="3">JCM 17388</strain>
    </source>
</reference>
<dbReference type="Pfam" id="PF04404">
    <property type="entry name" value="ERF"/>
    <property type="match status" value="1"/>
</dbReference>
<gene>
    <name evidence="2" type="ORF">GCM10022252_76010</name>
</gene>
<proteinExistence type="predicted"/>
<sequence length="398" mass="42407">MTIDSLTPLAPAGQPPLIFQRMAGVMADIKPIAMNGENKEVGYKFRSIEDVMNAVHAALVKHEVLPIPHKVVERNVYERGRETGRPAGRQAQTGPVVVVAQAVYQYRFYTVDGSFIEAEIPAEATDTADKATNKTLTAAYKYLLLQSFAIPFEATMPRGSGGMYDGDADHIERPGEQFAEQPAGQRQAPAPAPEPPYKPNNKRAVAAFVNRIGKGTTEPELDEAERDLREMSAKRHLSEGDKKYVWNLLEKRRGNLGLPLGPAESRGQGEGGQAPAAPAAPPAEPAAAPAEQEEPSAEPDAGPAPGEPSAPQGEGFVPDDADAVELFGQEIAGVSGEAAVAQLDSIETTLHQLKKDQELTAGDHAHLMETLRLSRVSLGLPEGSSWQPPVLAGAGVAE</sequence>
<dbReference type="InterPro" id="IPR007499">
    <property type="entry name" value="ERF_bacteria_virus"/>
</dbReference>
<feature type="compositionally biased region" description="Low complexity" evidence="1">
    <location>
        <begin position="179"/>
        <end position="189"/>
    </location>
</feature>
<evidence type="ECO:0008006" key="4">
    <source>
        <dbReference type="Google" id="ProtNLM"/>
    </source>
</evidence>
<dbReference type="EMBL" id="BAABAQ010000020">
    <property type="protein sequence ID" value="GAA4209448.1"/>
    <property type="molecule type" value="Genomic_DNA"/>
</dbReference>
<evidence type="ECO:0000313" key="2">
    <source>
        <dbReference type="EMBL" id="GAA4209448.1"/>
    </source>
</evidence>